<evidence type="ECO:0000256" key="2">
    <source>
        <dbReference type="ARBA" id="ARBA00022679"/>
    </source>
</evidence>
<keyword evidence="2 4" id="KW-0808">Transferase</keyword>
<dbReference type="PANTHER" id="PTHR11104:SF0">
    <property type="entry name" value="SPBETA PROPHAGE-DERIVED AMINOGLYCOSIDE N(3')-ACETYLTRANSFERASE-LIKE PROTEIN YOKD"/>
    <property type="match status" value="1"/>
</dbReference>
<dbReference type="AlphaFoldDB" id="A0A1M6FE46"/>
<dbReference type="InterPro" id="IPR003679">
    <property type="entry name" value="Amioglycoside_AcTrfase"/>
</dbReference>
<accession>A0A1M6FE46</accession>
<dbReference type="Proteomes" id="UP000191240">
    <property type="component" value="Unassembled WGS sequence"/>
</dbReference>
<proteinExistence type="inferred from homology"/>
<gene>
    <name evidence="5" type="ORF">SAMN02745671_02236</name>
</gene>
<dbReference type="EMBL" id="FQYW01000020">
    <property type="protein sequence ID" value="SHI95961.1"/>
    <property type="molecule type" value="Genomic_DNA"/>
</dbReference>
<protein>
    <recommendedName>
        <fullName evidence="4">Aminoglycoside N(3)-acetyltransferase</fullName>
        <ecNumber evidence="4">2.3.1.-</ecNumber>
    </recommendedName>
</protein>
<dbReference type="SUPFAM" id="SSF110710">
    <property type="entry name" value="TTHA0583/YokD-like"/>
    <property type="match status" value="1"/>
</dbReference>
<sequence length="285" mass="33246">MLDAHVEFRALESILKKFGVKHGDVLYVASDITMLMYKVRNTYNIESIEEYDEYLNALVDKLQEIIGNDGTLLFPVFTWGFCRGEGFSIKESACEVGALNNWILKNRRDFQRTQHPMYSFMVWGKDARLLAGMQNIDGWGDDSPFAYLRENNATTLTFDILLGKCFTFKHYVERCLKVPWRYTKEFAGNYTDADGHTTEKIYSMYVRDLDIVFDPVSDIKEFAGKDIFKHAKWFDIDLWFMNCSEAFSVYIDDIKNNDARGCYKFKNYHPDWTSGQTHPDVKISI</sequence>
<dbReference type="EC" id="2.3.1.-" evidence="4"/>
<name>A0A1M6FE46_9FIRM</name>
<dbReference type="InterPro" id="IPR028345">
    <property type="entry name" value="Antibiotic_NAT-like"/>
</dbReference>
<dbReference type="RefSeq" id="WP_080326131.1">
    <property type="nucleotide sequence ID" value="NZ_FQYW01000020.1"/>
</dbReference>
<dbReference type="PANTHER" id="PTHR11104">
    <property type="entry name" value="AMINOGLYCOSIDE N3-ACETYLTRANSFERASE"/>
    <property type="match status" value="1"/>
</dbReference>
<comment type="catalytic activity">
    <reaction evidence="4">
        <text>a 2-deoxystreptamine antibiotic + acetyl-CoA = an N(3)-acetyl-2-deoxystreptamine antibiotic + CoA + H(+)</text>
        <dbReference type="Rhea" id="RHEA:12665"/>
        <dbReference type="ChEBI" id="CHEBI:15378"/>
        <dbReference type="ChEBI" id="CHEBI:57287"/>
        <dbReference type="ChEBI" id="CHEBI:57288"/>
        <dbReference type="ChEBI" id="CHEBI:57921"/>
        <dbReference type="ChEBI" id="CHEBI:77452"/>
        <dbReference type="EC" id="2.3.1.81"/>
    </reaction>
</comment>
<evidence type="ECO:0000313" key="5">
    <source>
        <dbReference type="EMBL" id="SHI95961.1"/>
    </source>
</evidence>
<dbReference type="OrthoDB" id="7330654at2"/>
<dbReference type="Pfam" id="PF02522">
    <property type="entry name" value="Antibiotic_NAT"/>
    <property type="match status" value="1"/>
</dbReference>
<comment type="similarity">
    <text evidence="1 4">Belongs to the antibiotic N-acetyltransferase family.</text>
</comment>
<evidence type="ECO:0000313" key="6">
    <source>
        <dbReference type="Proteomes" id="UP000191240"/>
    </source>
</evidence>
<organism evidence="5 6">
    <name type="scientific">Anaerovibrio lipolyticus DSM 3074</name>
    <dbReference type="NCBI Taxonomy" id="1120997"/>
    <lineage>
        <taxon>Bacteria</taxon>
        <taxon>Bacillati</taxon>
        <taxon>Bacillota</taxon>
        <taxon>Negativicutes</taxon>
        <taxon>Selenomonadales</taxon>
        <taxon>Selenomonadaceae</taxon>
        <taxon>Anaerovibrio</taxon>
    </lineage>
</organism>
<dbReference type="GO" id="GO:0046677">
    <property type="term" value="P:response to antibiotic"/>
    <property type="evidence" value="ECO:0007669"/>
    <property type="project" value="UniProtKB-KW"/>
</dbReference>
<dbReference type="GO" id="GO:0046353">
    <property type="term" value="F:aminoglycoside 3-N-acetyltransferase activity"/>
    <property type="evidence" value="ECO:0007669"/>
    <property type="project" value="UniProtKB-EC"/>
</dbReference>
<evidence type="ECO:0000256" key="4">
    <source>
        <dbReference type="RuleBase" id="RU365031"/>
    </source>
</evidence>
<evidence type="ECO:0000256" key="3">
    <source>
        <dbReference type="ARBA" id="ARBA00023315"/>
    </source>
</evidence>
<evidence type="ECO:0000256" key="1">
    <source>
        <dbReference type="ARBA" id="ARBA00006383"/>
    </source>
</evidence>
<keyword evidence="3 4" id="KW-0012">Acyltransferase</keyword>
<reference evidence="5 6" key="1">
    <citation type="submission" date="2016-11" db="EMBL/GenBank/DDBJ databases">
        <authorList>
            <person name="Jaros S."/>
            <person name="Januszkiewicz K."/>
            <person name="Wedrychowicz H."/>
        </authorList>
    </citation>
    <scope>NUCLEOTIDE SEQUENCE [LARGE SCALE GENOMIC DNA]</scope>
    <source>
        <strain evidence="5 6">DSM 3074</strain>
    </source>
</reference>
<keyword evidence="4" id="KW-0046">Antibiotic resistance</keyword>